<comment type="caution">
    <text evidence="3">The sequence shown here is derived from an EMBL/GenBank/DDBJ whole genome shotgun (WGS) entry which is preliminary data.</text>
</comment>
<sequence length="504" mass="54912">MNDENKNNPNRSDHMEDIFSSNTIPPIEPEKPEQGQIPTPDVAPTTAFIPQQTQSTPDQMQPTTQIPPVNPPYPPINQPSQPYTTNMVPPTMGYSPEGMPLQTPGAIPPPPPKKPLSSKAKKGIIFGSIGGGVLIIVAIILCIVLLGGGKKFDLGKYYMISVQGMNGNATAEVITNDSITDTELMKDLGLKSNQYSELVNYAGFFQSVSAELSKTEGISNGDTIEATLTYDEDLAEELHIKIKNSKLSLQVKGLKDGTKIDVFEDLQVTFTGIAPKGEVEIVNNSTDDFVSGIYFSADKTSGLSNGDVVTITANYDKYQAQDELLVVTQETKEFTVEGLSEYLTSAEQITDEVRAALDNKAKEAVNASLAESWSTYYEKFSDKYYYSTNKISVSDPVISTQSLLVGKDPEGYYWDGYNRLIYIYQVTIDISSDSTFGDKPDGPKTGYIAVALSDICILNGEVVVDNVEKPSPYGDCSTNNVTLIDELINANKVEYNVIDIKPAA</sequence>
<keyword evidence="2" id="KW-0472">Membrane</keyword>
<evidence type="ECO:0000256" key="1">
    <source>
        <dbReference type="SAM" id="MobiDB-lite"/>
    </source>
</evidence>
<proteinExistence type="predicted"/>
<feature type="transmembrane region" description="Helical" evidence="2">
    <location>
        <begin position="123"/>
        <end position="146"/>
    </location>
</feature>
<keyword evidence="2" id="KW-0812">Transmembrane</keyword>
<keyword evidence="2" id="KW-1133">Transmembrane helix</keyword>
<name>A0ABR7IS84_9CLOT</name>
<gene>
    <name evidence="3" type="ORF">H8Z77_08240</name>
</gene>
<dbReference type="RefSeq" id="WP_186996706.1">
    <property type="nucleotide sequence ID" value="NZ_JACOQK010000001.1"/>
</dbReference>
<evidence type="ECO:0000313" key="4">
    <source>
        <dbReference type="Proteomes" id="UP000649151"/>
    </source>
</evidence>
<keyword evidence="4" id="KW-1185">Reference proteome</keyword>
<evidence type="ECO:0000256" key="2">
    <source>
        <dbReference type="SAM" id="Phobius"/>
    </source>
</evidence>
<feature type="region of interest" description="Disordered" evidence="1">
    <location>
        <begin position="1"/>
        <end position="74"/>
    </location>
</feature>
<dbReference type="EMBL" id="JACOQK010000001">
    <property type="protein sequence ID" value="MBC5788003.1"/>
    <property type="molecule type" value="Genomic_DNA"/>
</dbReference>
<accession>A0ABR7IS84</accession>
<organism evidence="3 4">
    <name type="scientific">Clostridium facile</name>
    <dbReference type="NCBI Taxonomy" id="2763035"/>
    <lineage>
        <taxon>Bacteria</taxon>
        <taxon>Bacillati</taxon>
        <taxon>Bacillota</taxon>
        <taxon>Clostridia</taxon>
        <taxon>Eubacteriales</taxon>
        <taxon>Clostridiaceae</taxon>
        <taxon>Clostridium</taxon>
    </lineage>
</organism>
<dbReference type="Proteomes" id="UP000649151">
    <property type="component" value="Unassembled WGS sequence"/>
</dbReference>
<reference evidence="3 4" key="1">
    <citation type="submission" date="2020-08" db="EMBL/GenBank/DDBJ databases">
        <title>Genome public.</title>
        <authorList>
            <person name="Liu C."/>
            <person name="Sun Q."/>
        </authorList>
    </citation>
    <scope>NUCLEOTIDE SEQUENCE [LARGE SCALE GENOMIC DNA]</scope>
    <source>
        <strain evidence="3 4">NSJ-27</strain>
    </source>
</reference>
<feature type="compositionally biased region" description="Polar residues" evidence="1">
    <location>
        <begin position="48"/>
        <end position="60"/>
    </location>
</feature>
<protein>
    <submittedName>
        <fullName evidence="3">Uncharacterized protein</fullName>
    </submittedName>
</protein>
<evidence type="ECO:0000313" key="3">
    <source>
        <dbReference type="EMBL" id="MBC5788003.1"/>
    </source>
</evidence>
<feature type="compositionally biased region" description="Basic and acidic residues" evidence="1">
    <location>
        <begin position="1"/>
        <end position="17"/>
    </location>
</feature>